<proteinExistence type="predicted"/>
<reference evidence="1 2" key="1">
    <citation type="journal article" date="2017" name="BMC Genomics">
        <title>Whole-genome assembly of Babesia ovata and comparative genomics between closely related pathogens.</title>
        <authorList>
            <person name="Yamagishi J."/>
            <person name="Asada M."/>
            <person name="Hakimi H."/>
            <person name="Tanaka T.Q."/>
            <person name="Sugimoto C."/>
            <person name="Kawazu S."/>
        </authorList>
    </citation>
    <scope>NUCLEOTIDE SEQUENCE [LARGE SCALE GENOMIC DNA]</scope>
    <source>
        <strain evidence="1 2">Miyake</strain>
    </source>
</reference>
<sequence length="258" mass="27422">MLRDSQPSERALQHLVICEIVHEVLTVTGITTPGLGESVPLGDETLAWRAQLEGPQEVGNLLEFRAASVDLVNYVLHSVDAVLAEVLFDDVIGADAHTAPCTASADLGVTTLVEQLADGRQGGVTVGDVRVNELEHLHGGLVQLDEDTVVQLEQPEELEDEAGLGGDLVNTLDAHNKDHLGVSFLVERALGLSLATQLYEFALMLDVLLGVVKGAVPETFKTLALAFDVLGDLALLDLTQLLVALHLLLEALVALLLG</sequence>
<dbReference type="VEuPathDB" id="PiroplasmaDB:BOVATA_045580"/>
<dbReference type="AlphaFoldDB" id="A0A2H6KJ94"/>
<gene>
    <name evidence="1" type="ORF">BOVATA_045580</name>
</gene>
<dbReference type="Proteomes" id="UP000236319">
    <property type="component" value="Unassembled WGS sequence"/>
</dbReference>
<evidence type="ECO:0000313" key="2">
    <source>
        <dbReference type="Proteomes" id="UP000236319"/>
    </source>
</evidence>
<evidence type="ECO:0000313" key="1">
    <source>
        <dbReference type="EMBL" id="GBE63065.1"/>
    </source>
</evidence>
<dbReference type="OrthoDB" id="7457979at2759"/>
<comment type="caution">
    <text evidence="1">The sequence shown here is derived from an EMBL/GenBank/DDBJ whole genome shotgun (WGS) entry which is preliminary data.</text>
</comment>
<name>A0A2H6KJ94_9APIC</name>
<dbReference type="GeneID" id="39876835"/>
<keyword evidence="2" id="KW-1185">Reference proteome</keyword>
<dbReference type="RefSeq" id="XP_028869308.1">
    <property type="nucleotide sequence ID" value="XM_029013475.1"/>
</dbReference>
<protein>
    <submittedName>
        <fullName evidence="1">Rpl7bp, putative</fullName>
    </submittedName>
</protein>
<dbReference type="EMBL" id="BDSA01000013">
    <property type="protein sequence ID" value="GBE63065.1"/>
    <property type="molecule type" value="Genomic_DNA"/>
</dbReference>
<accession>A0A2H6KJ94</accession>
<organism evidence="1 2">
    <name type="scientific">Babesia ovata</name>
    <dbReference type="NCBI Taxonomy" id="189622"/>
    <lineage>
        <taxon>Eukaryota</taxon>
        <taxon>Sar</taxon>
        <taxon>Alveolata</taxon>
        <taxon>Apicomplexa</taxon>
        <taxon>Aconoidasida</taxon>
        <taxon>Piroplasmida</taxon>
        <taxon>Babesiidae</taxon>
        <taxon>Babesia</taxon>
    </lineage>
</organism>